<evidence type="ECO:0000256" key="4">
    <source>
        <dbReference type="ARBA" id="ARBA00022692"/>
    </source>
</evidence>
<keyword evidence="6 7" id="KW-0472">Membrane</keyword>
<keyword evidence="5 7" id="KW-1133">Transmembrane helix</keyword>
<protein>
    <submittedName>
        <fullName evidence="8">DUF350 domain-containing protein</fullName>
    </submittedName>
</protein>
<evidence type="ECO:0000313" key="8">
    <source>
        <dbReference type="EMBL" id="RNL81607.1"/>
    </source>
</evidence>
<dbReference type="InterPro" id="IPR007140">
    <property type="entry name" value="DUF350"/>
</dbReference>
<keyword evidence="9" id="KW-1185">Reference proteome</keyword>
<keyword evidence="4 7" id="KW-0812">Transmembrane</keyword>
<comment type="similarity">
    <text evidence="2">Belongs to the UPF0719 family.</text>
</comment>
<dbReference type="GO" id="GO:0005886">
    <property type="term" value="C:plasma membrane"/>
    <property type="evidence" value="ECO:0007669"/>
    <property type="project" value="UniProtKB-SubCell"/>
</dbReference>
<evidence type="ECO:0000256" key="6">
    <source>
        <dbReference type="ARBA" id="ARBA00023136"/>
    </source>
</evidence>
<organism evidence="8 9">
    <name type="scientific">Halostreptopolyspora alba</name>
    <dbReference type="NCBI Taxonomy" id="2487137"/>
    <lineage>
        <taxon>Bacteria</taxon>
        <taxon>Bacillati</taxon>
        <taxon>Actinomycetota</taxon>
        <taxon>Actinomycetes</taxon>
        <taxon>Streptosporangiales</taxon>
        <taxon>Nocardiopsidaceae</taxon>
        <taxon>Halostreptopolyspora</taxon>
    </lineage>
</organism>
<evidence type="ECO:0000313" key="9">
    <source>
        <dbReference type="Proteomes" id="UP000269198"/>
    </source>
</evidence>
<evidence type="ECO:0000256" key="2">
    <source>
        <dbReference type="ARBA" id="ARBA00005779"/>
    </source>
</evidence>
<gene>
    <name evidence="8" type="ORF">EFW17_21935</name>
</gene>
<comment type="subcellular location">
    <subcellularLocation>
        <location evidence="1">Cell membrane</location>
        <topology evidence="1">Multi-pass membrane protein</topology>
    </subcellularLocation>
</comment>
<feature type="transmembrane region" description="Helical" evidence="7">
    <location>
        <begin position="59"/>
        <end position="82"/>
    </location>
</feature>
<dbReference type="Proteomes" id="UP000269198">
    <property type="component" value="Unassembled WGS sequence"/>
</dbReference>
<dbReference type="EMBL" id="RJMB01000032">
    <property type="protein sequence ID" value="RNL81607.1"/>
    <property type="molecule type" value="Genomic_DNA"/>
</dbReference>
<dbReference type="Pfam" id="PF03994">
    <property type="entry name" value="DUF350"/>
    <property type="match status" value="1"/>
</dbReference>
<keyword evidence="3" id="KW-1003">Cell membrane</keyword>
<comment type="caution">
    <text evidence="8">The sequence shown here is derived from an EMBL/GenBank/DDBJ whole genome shotgun (WGS) entry which is preliminary data.</text>
</comment>
<dbReference type="AlphaFoldDB" id="A0A3N0E184"/>
<feature type="transmembrane region" description="Helical" evidence="7">
    <location>
        <begin position="32"/>
        <end position="52"/>
    </location>
</feature>
<evidence type="ECO:0000256" key="1">
    <source>
        <dbReference type="ARBA" id="ARBA00004651"/>
    </source>
</evidence>
<evidence type="ECO:0000256" key="3">
    <source>
        <dbReference type="ARBA" id="ARBA00022475"/>
    </source>
</evidence>
<sequence length="122" mass="12806">MLVMILGYLLVDLVTPGRLHRLIWEEQNRNASLILSANTLGVAIIVVTAIFASEVGLAIGLMTTVIYGVLGVLMMTGSFLLIDLLTPAKLSTVLSGTHLHPATWVNASAHVSVAAVMAAAIS</sequence>
<accession>A0A3N0E184</accession>
<proteinExistence type="inferred from homology"/>
<evidence type="ECO:0000256" key="7">
    <source>
        <dbReference type="SAM" id="Phobius"/>
    </source>
</evidence>
<reference evidence="8 9" key="1">
    <citation type="submission" date="2018-11" db="EMBL/GenBank/DDBJ databases">
        <title>The genome draft of YIM 96095.</title>
        <authorList>
            <person name="Tang S.-K."/>
            <person name="Chunyu W.-X."/>
            <person name="Feng Y.-Z."/>
        </authorList>
    </citation>
    <scope>NUCLEOTIDE SEQUENCE [LARGE SCALE GENOMIC DNA]</scope>
    <source>
        <strain evidence="8 9">YIM 96095</strain>
    </source>
</reference>
<evidence type="ECO:0000256" key="5">
    <source>
        <dbReference type="ARBA" id="ARBA00022989"/>
    </source>
</evidence>
<name>A0A3N0E184_9ACTN</name>
<dbReference type="OrthoDB" id="5191770at2"/>